<comment type="caution">
    <text evidence="1">The sequence shown here is derived from an EMBL/GenBank/DDBJ whole genome shotgun (WGS) entry which is preliminary data.</text>
</comment>
<reference evidence="2" key="1">
    <citation type="journal article" date="2021" name="Syst. Appl. Microbiol.">
        <title>Roseomonas hellenica sp. nov., isolated from roots of wild-growing Alkanna tinctoria.</title>
        <authorList>
            <person name="Rat A."/>
            <person name="Naranjo H.D."/>
            <person name="Lebbe L."/>
            <person name="Cnockaert M."/>
            <person name="Krigas N."/>
            <person name="Grigoriadou K."/>
            <person name="Maloupa E."/>
            <person name="Willems A."/>
        </authorList>
    </citation>
    <scope>NUCLEOTIDE SEQUENCE [LARGE SCALE GENOMIC DNA]</scope>
    <source>
        <strain evidence="2">LMG 31159</strain>
    </source>
</reference>
<name>A0ABS5EQ32_9PROT</name>
<organism evidence="1 2">
    <name type="scientific">Neoroseomonas terrae</name>
    <dbReference type="NCBI Taxonomy" id="424799"/>
    <lineage>
        <taxon>Bacteria</taxon>
        <taxon>Pseudomonadati</taxon>
        <taxon>Pseudomonadota</taxon>
        <taxon>Alphaproteobacteria</taxon>
        <taxon>Acetobacterales</taxon>
        <taxon>Acetobacteraceae</taxon>
        <taxon>Neoroseomonas</taxon>
    </lineage>
</organism>
<evidence type="ECO:0000313" key="1">
    <source>
        <dbReference type="EMBL" id="MBR0653147.1"/>
    </source>
</evidence>
<dbReference type="RefSeq" id="WP_211871854.1">
    <property type="nucleotide sequence ID" value="NZ_JAAEDI010000041.1"/>
</dbReference>
<protein>
    <submittedName>
        <fullName evidence="1">Uncharacterized protein</fullName>
    </submittedName>
</protein>
<sequence length="90" mass="10106">MLNRVMEVLRVGPDRRLYQVSLGENYGLVEMVSDGSIPLPDDRDRALGSPDVQAFLEGWLMTDGVLLGSAHPPHLRWDDLCRFVPRACNV</sequence>
<keyword evidence="2" id="KW-1185">Reference proteome</keyword>
<proteinExistence type="predicted"/>
<gene>
    <name evidence="1" type="ORF">GXW78_26055</name>
</gene>
<accession>A0ABS5EQ32</accession>
<dbReference type="EMBL" id="JAAEDI010000041">
    <property type="protein sequence ID" value="MBR0653147.1"/>
    <property type="molecule type" value="Genomic_DNA"/>
</dbReference>
<dbReference type="Proteomes" id="UP000698752">
    <property type="component" value="Unassembled WGS sequence"/>
</dbReference>
<evidence type="ECO:0000313" key="2">
    <source>
        <dbReference type="Proteomes" id="UP000698752"/>
    </source>
</evidence>